<accession>A0AA35VHJ9</accession>
<protein>
    <submittedName>
        <fullName evidence="1">Uncharacterized protein</fullName>
    </submittedName>
</protein>
<gene>
    <name evidence="1" type="ORF">LSALG_LOCUS12078</name>
</gene>
<sequence>MLLFPKWTLKRIQHDAVELPSQYWLDPVASFDRQNSQDLQLDLPITPKAFRFRAFMKVANAPFSDNGANQLLFSIYLRHMKPQYETWSMHKIVAVKVTGPIETESLPNAKFKVARGSVGLMDVDIATVLKKKPTAVPKEAPKDSEKLNPWKICKEGWFVVYQSRERTEVEFRKS</sequence>
<dbReference type="Proteomes" id="UP001177003">
    <property type="component" value="Chromosome 2"/>
</dbReference>
<evidence type="ECO:0000313" key="2">
    <source>
        <dbReference type="Proteomes" id="UP001177003"/>
    </source>
</evidence>
<name>A0AA35VHJ9_LACSI</name>
<keyword evidence="2" id="KW-1185">Reference proteome</keyword>
<proteinExistence type="predicted"/>
<organism evidence="1 2">
    <name type="scientific">Lactuca saligna</name>
    <name type="common">Willowleaf lettuce</name>
    <dbReference type="NCBI Taxonomy" id="75948"/>
    <lineage>
        <taxon>Eukaryota</taxon>
        <taxon>Viridiplantae</taxon>
        <taxon>Streptophyta</taxon>
        <taxon>Embryophyta</taxon>
        <taxon>Tracheophyta</taxon>
        <taxon>Spermatophyta</taxon>
        <taxon>Magnoliopsida</taxon>
        <taxon>eudicotyledons</taxon>
        <taxon>Gunneridae</taxon>
        <taxon>Pentapetalae</taxon>
        <taxon>asterids</taxon>
        <taxon>campanulids</taxon>
        <taxon>Asterales</taxon>
        <taxon>Asteraceae</taxon>
        <taxon>Cichorioideae</taxon>
        <taxon>Cichorieae</taxon>
        <taxon>Lactucinae</taxon>
        <taxon>Lactuca</taxon>
    </lineage>
</organism>
<dbReference type="AlphaFoldDB" id="A0AA35VHJ9"/>
<reference evidence="1" key="1">
    <citation type="submission" date="2023-04" db="EMBL/GenBank/DDBJ databases">
        <authorList>
            <person name="Vijverberg K."/>
            <person name="Xiong W."/>
            <person name="Schranz E."/>
        </authorList>
    </citation>
    <scope>NUCLEOTIDE SEQUENCE</scope>
</reference>
<dbReference type="EMBL" id="OX465078">
    <property type="protein sequence ID" value="CAI9271820.1"/>
    <property type="molecule type" value="Genomic_DNA"/>
</dbReference>
<evidence type="ECO:0000313" key="1">
    <source>
        <dbReference type="EMBL" id="CAI9271820.1"/>
    </source>
</evidence>